<dbReference type="GO" id="GO:0016705">
    <property type="term" value="F:oxidoreductase activity, acting on paired donors, with incorporation or reduction of molecular oxygen"/>
    <property type="evidence" value="ECO:0007669"/>
    <property type="project" value="InterPro"/>
</dbReference>
<keyword evidence="9 11" id="KW-0503">Monooxygenase</keyword>
<feature type="binding site" description="axial binding residue" evidence="10">
    <location>
        <position position="453"/>
    </location>
    <ligand>
        <name>heme</name>
        <dbReference type="ChEBI" id="CHEBI:30413"/>
    </ligand>
    <ligandPart>
        <name>Fe</name>
        <dbReference type="ChEBI" id="CHEBI:18248"/>
    </ligandPart>
</feature>
<keyword evidence="3 10" id="KW-0349">Heme</keyword>
<reference evidence="13" key="1">
    <citation type="journal article" date="2013" name="Nature">
        <title>Draft genome of the wheat A-genome progenitor Triticum urartu.</title>
        <authorList>
            <person name="Ling H.Q."/>
            <person name="Zhao S."/>
            <person name="Liu D."/>
            <person name="Wang J."/>
            <person name="Sun H."/>
            <person name="Zhang C."/>
            <person name="Fan H."/>
            <person name="Li D."/>
            <person name="Dong L."/>
            <person name="Tao Y."/>
            <person name="Gao C."/>
            <person name="Wu H."/>
            <person name="Li Y."/>
            <person name="Cui Y."/>
            <person name="Guo X."/>
            <person name="Zheng S."/>
            <person name="Wang B."/>
            <person name="Yu K."/>
            <person name="Liang Q."/>
            <person name="Yang W."/>
            <person name="Lou X."/>
            <person name="Chen J."/>
            <person name="Feng M."/>
            <person name="Jian J."/>
            <person name="Zhang X."/>
            <person name="Luo G."/>
            <person name="Jiang Y."/>
            <person name="Liu J."/>
            <person name="Wang Z."/>
            <person name="Sha Y."/>
            <person name="Zhang B."/>
            <person name="Wu H."/>
            <person name="Tang D."/>
            <person name="Shen Q."/>
            <person name="Xue P."/>
            <person name="Zou S."/>
            <person name="Wang X."/>
            <person name="Liu X."/>
            <person name="Wang F."/>
            <person name="Yang Y."/>
            <person name="An X."/>
            <person name="Dong Z."/>
            <person name="Zhang K."/>
            <person name="Zhang X."/>
            <person name="Luo M.C."/>
            <person name="Dvorak J."/>
            <person name="Tong Y."/>
            <person name="Wang J."/>
            <person name="Yang H."/>
            <person name="Li Z."/>
            <person name="Wang D."/>
            <person name="Zhang A."/>
            <person name="Wang J."/>
        </authorList>
    </citation>
    <scope>NUCLEOTIDE SEQUENCE</scope>
    <source>
        <strain evidence="13">cv. G1812</strain>
    </source>
</reference>
<dbReference type="EnsemblPlants" id="TuG1812G0300000412.01.T01">
    <property type="protein sequence ID" value="TuG1812G0300000412.01.T01"/>
    <property type="gene ID" value="TuG1812G0300000412.01"/>
</dbReference>
<evidence type="ECO:0008006" key="14">
    <source>
        <dbReference type="Google" id="ProtNLM"/>
    </source>
</evidence>
<keyword evidence="4" id="KW-0812">Transmembrane</keyword>
<dbReference type="Gramene" id="TuG1812G0300000412.01.T01">
    <property type="protein sequence ID" value="TuG1812G0300000412.01.T01"/>
    <property type="gene ID" value="TuG1812G0300000412.01"/>
</dbReference>
<dbReference type="GO" id="GO:0005506">
    <property type="term" value="F:iron ion binding"/>
    <property type="evidence" value="ECO:0007669"/>
    <property type="project" value="InterPro"/>
</dbReference>
<dbReference type="InterPro" id="IPR017972">
    <property type="entry name" value="Cyt_P450_CS"/>
</dbReference>
<dbReference type="GO" id="GO:0004497">
    <property type="term" value="F:monooxygenase activity"/>
    <property type="evidence" value="ECO:0007669"/>
    <property type="project" value="UniProtKB-KW"/>
</dbReference>
<keyword evidence="6" id="KW-1133">Transmembrane helix</keyword>
<evidence type="ECO:0000256" key="11">
    <source>
        <dbReference type="RuleBase" id="RU000461"/>
    </source>
</evidence>
<evidence type="ECO:0000256" key="6">
    <source>
        <dbReference type="ARBA" id="ARBA00022989"/>
    </source>
</evidence>
<evidence type="ECO:0000256" key="5">
    <source>
        <dbReference type="ARBA" id="ARBA00022723"/>
    </source>
</evidence>
<dbReference type="PRINTS" id="PR00385">
    <property type="entry name" value="P450"/>
</dbReference>
<dbReference type="PANTHER" id="PTHR47945">
    <property type="entry name" value="CYTOCHROME P450 84A1-RELATED"/>
    <property type="match status" value="1"/>
</dbReference>
<reference evidence="12" key="3">
    <citation type="submission" date="2022-06" db="UniProtKB">
        <authorList>
            <consortium name="EnsemblPlants"/>
        </authorList>
    </citation>
    <scope>IDENTIFICATION</scope>
</reference>
<dbReference type="FunFam" id="1.10.630.10:FF:000126">
    <property type="entry name" value="Predicted protein"/>
    <property type="match status" value="1"/>
</dbReference>
<dbReference type="PANTHER" id="PTHR47945:SF5">
    <property type="entry name" value="CYTOCHROME P450 84A1-RELATED"/>
    <property type="match status" value="1"/>
</dbReference>
<dbReference type="InterPro" id="IPR002401">
    <property type="entry name" value="Cyt_P450_E_grp-I"/>
</dbReference>
<evidence type="ECO:0000256" key="7">
    <source>
        <dbReference type="ARBA" id="ARBA00023002"/>
    </source>
</evidence>
<evidence type="ECO:0000256" key="1">
    <source>
        <dbReference type="ARBA" id="ARBA00001971"/>
    </source>
</evidence>
<dbReference type="OrthoDB" id="2789670at2759"/>
<dbReference type="GeneID" id="125542421"/>
<dbReference type="InterPro" id="IPR036396">
    <property type="entry name" value="Cyt_P450_sf"/>
</dbReference>
<evidence type="ECO:0000256" key="4">
    <source>
        <dbReference type="ARBA" id="ARBA00022692"/>
    </source>
</evidence>
<organism evidence="12 13">
    <name type="scientific">Triticum urartu</name>
    <name type="common">Red wild einkorn</name>
    <name type="synonym">Crithodium urartu</name>
    <dbReference type="NCBI Taxonomy" id="4572"/>
    <lineage>
        <taxon>Eukaryota</taxon>
        <taxon>Viridiplantae</taxon>
        <taxon>Streptophyta</taxon>
        <taxon>Embryophyta</taxon>
        <taxon>Tracheophyta</taxon>
        <taxon>Spermatophyta</taxon>
        <taxon>Magnoliopsida</taxon>
        <taxon>Liliopsida</taxon>
        <taxon>Poales</taxon>
        <taxon>Poaceae</taxon>
        <taxon>BOP clade</taxon>
        <taxon>Pooideae</taxon>
        <taxon>Triticodae</taxon>
        <taxon>Triticeae</taxon>
        <taxon>Triticinae</taxon>
        <taxon>Triticum</taxon>
    </lineage>
</organism>
<dbReference type="GO" id="GO:0020037">
    <property type="term" value="F:heme binding"/>
    <property type="evidence" value="ECO:0007669"/>
    <property type="project" value="InterPro"/>
</dbReference>
<dbReference type="Proteomes" id="UP000015106">
    <property type="component" value="Chromosome 3"/>
</dbReference>
<evidence type="ECO:0000256" key="2">
    <source>
        <dbReference type="ARBA" id="ARBA00010617"/>
    </source>
</evidence>
<dbReference type="Pfam" id="PF00067">
    <property type="entry name" value="p450"/>
    <property type="match status" value="1"/>
</dbReference>
<evidence type="ECO:0000313" key="12">
    <source>
        <dbReference type="EnsemblPlants" id="TuG1812G0300000412.01.T01"/>
    </source>
</evidence>
<keyword evidence="6" id="KW-0472">Membrane</keyword>
<dbReference type="RefSeq" id="XP_048561420.1">
    <property type="nucleotide sequence ID" value="XM_048705463.1"/>
</dbReference>
<gene>
    <name evidence="12" type="primary">LOC125542421</name>
</gene>
<dbReference type="AlphaFoldDB" id="A0A8R7PNB7"/>
<comment type="cofactor">
    <cofactor evidence="1 10">
        <name>heme</name>
        <dbReference type="ChEBI" id="CHEBI:30413"/>
    </cofactor>
</comment>
<dbReference type="InterPro" id="IPR053062">
    <property type="entry name" value="CYP450_84A"/>
</dbReference>
<evidence type="ECO:0000256" key="9">
    <source>
        <dbReference type="ARBA" id="ARBA00023033"/>
    </source>
</evidence>
<evidence type="ECO:0000256" key="10">
    <source>
        <dbReference type="PIRSR" id="PIRSR602401-1"/>
    </source>
</evidence>
<keyword evidence="13" id="KW-1185">Reference proteome</keyword>
<keyword evidence="7 11" id="KW-0560">Oxidoreductase</keyword>
<evidence type="ECO:0000256" key="3">
    <source>
        <dbReference type="ARBA" id="ARBA00022617"/>
    </source>
</evidence>
<reference evidence="12" key="2">
    <citation type="submission" date="2018-03" db="EMBL/GenBank/DDBJ databases">
        <title>The Triticum urartu genome reveals the dynamic nature of wheat genome evolution.</title>
        <authorList>
            <person name="Ling H."/>
            <person name="Ma B."/>
            <person name="Shi X."/>
            <person name="Liu H."/>
            <person name="Dong L."/>
            <person name="Sun H."/>
            <person name="Cao Y."/>
            <person name="Gao Q."/>
            <person name="Zheng S."/>
            <person name="Li Y."/>
            <person name="Yu Y."/>
            <person name="Du H."/>
            <person name="Qi M."/>
            <person name="Li Y."/>
            <person name="Yu H."/>
            <person name="Cui Y."/>
            <person name="Wang N."/>
            <person name="Chen C."/>
            <person name="Wu H."/>
            <person name="Zhao Y."/>
            <person name="Zhang J."/>
            <person name="Li Y."/>
            <person name="Zhou W."/>
            <person name="Zhang B."/>
            <person name="Hu W."/>
            <person name="Eijk M."/>
            <person name="Tang J."/>
            <person name="Witsenboer H."/>
            <person name="Zhao S."/>
            <person name="Li Z."/>
            <person name="Zhang A."/>
            <person name="Wang D."/>
            <person name="Liang C."/>
        </authorList>
    </citation>
    <scope>NUCLEOTIDE SEQUENCE [LARGE SCALE GENOMIC DNA]</scope>
    <source>
        <strain evidence="12">cv. G1812</strain>
    </source>
</reference>
<dbReference type="KEGG" id="tua:125542421"/>
<evidence type="ECO:0000256" key="8">
    <source>
        <dbReference type="ARBA" id="ARBA00023004"/>
    </source>
</evidence>
<dbReference type="PRINTS" id="PR00463">
    <property type="entry name" value="EP450I"/>
</dbReference>
<accession>A0A8R7PNB7</accession>
<comment type="similarity">
    <text evidence="2 11">Belongs to the cytochrome P450 family.</text>
</comment>
<dbReference type="InterPro" id="IPR001128">
    <property type="entry name" value="Cyt_P450"/>
</dbReference>
<keyword evidence="5 10" id="KW-0479">Metal-binding</keyword>
<evidence type="ECO:0000313" key="13">
    <source>
        <dbReference type="Proteomes" id="UP000015106"/>
    </source>
</evidence>
<keyword evidence="8 10" id="KW-0408">Iron</keyword>
<dbReference type="Gene3D" id="1.10.630.10">
    <property type="entry name" value="Cytochrome P450"/>
    <property type="match status" value="1"/>
</dbReference>
<sequence length="515" mass="56739">MPLMAAFAKMAVECLQDPLIWLFLVSVALATLRRRRRRGYAPFPPGPKPLPIVGNMTLVNQLTHRGLVALAEKYGGLLHLRLGCLHVVAVSTPEHAREVLQARDGAFSNRPATAANVYLTYGRSDLAFADGGAHVREMRRLCATTLFSRRRAETWLAVRDGYGALARDVGRRSGQAVNLGELIFNHTVGVIFRAAFSAGDEGLDEFVVILRVFSKILGEFHAGDYFPWLRWTARLGFNRRLHAARSAVDKFTDKIIDDHVRRGKNPADADADLVDGLLAFLADANLSKGKDALHFTRDNVKAMIMDMLFGGPETVSSTIEWAMAEMMRSPNTFARLQQELADVVGLDRMVDDSDLDKLPFLGCVVKETFRMHPPIPTLLHAAAKDCVLGGYSVPKGSRIIINMWAINRYREAWKDGDAFRPTRFMPGEGDAVGRDLKGGSFEFLPFGSGRRSCPAQGFGHHAVQLAVAYLAHGFNWELPDGMSPAELDMGDMPGITGPRAAHLYAVPTSRLNCTL</sequence>
<proteinExistence type="inferred from homology"/>
<name>A0A8R7PNB7_TRIUA</name>
<dbReference type="SUPFAM" id="SSF48264">
    <property type="entry name" value="Cytochrome P450"/>
    <property type="match status" value="1"/>
</dbReference>
<dbReference type="PROSITE" id="PS00086">
    <property type="entry name" value="CYTOCHROME_P450"/>
    <property type="match status" value="1"/>
</dbReference>
<protein>
    <recommendedName>
        <fullName evidence="14">Cytochrome P450 84A1</fullName>
    </recommendedName>
</protein>